<dbReference type="Pfam" id="PF09600">
    <property type="entry name" value="Cyd_oper_YbgE"/>
    <property type="match status" value="1"/>
</dbReference>
<keyword evidence="1" id="KW-0472">Membrane</keyword>
<feature type="transmembrane region" description="Helical" evidence="1">
    <location>
        <begin position="78"/>
        <end position="100"/>
    </location>
</feature>
<gene>
    <name evidence="2" type="ORF">GCM10022212_08270</name>
</gene>
<evidence type="ECO:0000313" key="3">
    <source>
        <dbReference type="Proteomes" id="UP001501353"/>
    </source>
</evidence>
<organism evidence="2 3">
    <name type="scientific">Actimicrobium antarcticum</name>
    <dbReference type="NCBI Taxonomy" id="1051899"/>
    <lineage>
        <taxon>Bacteria</taxon>
        <taxon>Pseudomonadati</taxon>
        <taxon>Pseudomonadota</taxon>
        <taxon>Betaproteobacteria</taxon>
        <taxon>Burkholderiales</taxon>
        <taxon>Oxalobacteraceae</taxon>
        <taxon>Actimicrobium</taxon>
    </lineage>
</organism>
<feature type="transmembrane region" description="Helical" evidence="1">
    <location>
        <begin position="20"/>
        <end position="41"/>
    </location>
</feature>
<name>A0ABP7SS94_9BURK</name>
<dbReference type="InterPro" id="IPR011846">
    <property type="entry name" value="Cyd_oper_YbgE"/>
</dbReference>
<dbReference type="Proteomes" id="UP001501353">
    <property type="component" value="Unassembled WGS sequence"/>
</dbReference>
<keyword evidence="1" id="KW-1133">Transmembrane helix</keyword>
<keyword evidence="1" id="KW-0812">Transmembrane</keyword>
<evidence type="ECO:0000313" key="2">
    <source>
        <dbReference type="EMBL" id="GAA4015722.1"/>
    </source>
</evidence>
<feature type="transmembrane region" description="Helical" evidence="1">
    <location>
        <begin position="53"/>
        <end position="72"/>
    </location>
</feature>
<protein>
    <submittedName>
        <fullName evidence="2">Cyd operon YbgE family protein</fullName>
    </submittedName>
</protein>
<comment type="caution">
    <text evidence="2">The sequence shown here is derived from an EMBL/GenBank/DDBJ whole genome shotgun (WGS) entry which is preliminary data.</text>
</comment>
<reference evidence="3" key="1">
    <citation type="journal article" date="2019" name="Int. J. Syst. Evol. Microbiol.">
        <title>The Global Catalogue of Microorganisms (GCM) 10K type strain sequencing project: providing services to taxonomists for standard genome sequencing and annotation.</title>
        <authorList>
            <consortium name="The Broad Institute Genomics Platform"/>
            <consortium name="The Broad Institute Genome Sequencing Center for Infectious Disease"/>
            <person name="Wu L."/>
            <person name="Ma J."/>
        </authorList>
    </citation>
    <scope>NUCLEOTIDE SEQUENCE [LARGE SCALE GENOMIC DNA]</scope>
    <source>
        <strain evidence="3">JCM 16673</strain>
    </source>
</reference>
<dbReference type="EMBL" id="BAAAZE010000005">
    <property type="protein sequence ID" value="GAA4015722.1"/>
    <property type="molecule type" value="Genomic_DNA"/>
</dbReference>
<sequence>MNVIPEKAAAVATAAAGSSVHFPSLAVALVIMLAGSLYPLLMTDAGGHADHRLALVLFLAMSAGFVRGVGFVPQALVWRWMFSGWACLAALAAAIGIRFLW</sequence>
<proteinExistence type="predicted"/>
<evidence type="ECO:0000256" key="1">
    <source>
        <dbReference type="SAM" id="Phobius"/>
    </source>
</evidence>
<keyword evidence="3" id="KW-1185">Reference proteome</keyword>
<dbReference type="RefSeq" id="WP_344761973.1">
    <property type="nucleotide sequence ID" value="NZ_BAAAZE010000005.1"/>
</dbReference>
<accession>A0ABP7SS94</accession>